<dbReference type="EMBL" id="BGZK01000130">
    <property type="protein sequence ID" value="GBP21617.1"/>
    <property type="molecule type" value="Genomic_DNA"/>
</dbReference>
<dbReference type="Proteomes" id="UP000299102">
    <property type="component" value="Unassembled WGS sequence"/>
</dbReference>
<accession>A0A4C1U675</accession>
<evidence type="ECO:0008006" key="3">
    <source>
        <dbReference type="Google" id="ProtNLM"/>
    </source>
</evidence>
<organism evidence="1 2">
    <name type="scientific">Eumeta variegata</name>
    <name type="common">Bagworm moth</name>
    <name type="synonym">Eumeta japonica</name>
    <dbReference type="NCBI Taxonomy" id="151549"/>
    <lineage>
        <taxon>Eukaryota</taxon>
        <taxon>Metazoa</taxon>
        <taxon>Ecdysozoa</taxon>
        <taxon>Arthropoda</taxon>
        <taxon>Hexapoda</taxon>
        <taxon>Insecta</taxon>
        <taxon>Pterygota</taxon>
        <taxon>Neoptera</taxon>
        <taxon>Endopterygota</taxon>
        <taxon>Lepidoptera</taxon>
        <taxon>Glossata</taxon>
        <taxon>Ditrysia</taxon>
        <taxon>Tineoidea</taxon>
        <taxon>Psychidae</taxon>
        <taxon>Oiketicinae</taxon>
        <taxon>Eumeta</taxon>
    </lineage>
</organism>
<gene>
    <name evidence="1" type="ORF">EVAR_9802_1</name>
</gene>
<reference evidence="1 2" key="1">
    <citation type="journal article" date="2019" name="Commun. Biol.">
        <title>The bagworm genome reveals a unique fibroin gene that provides high tensile strength.</title>
        <authorList>
            <person name="Kono N."/>
            <person name="Nakamura H."/>
            <person name="Ohtoshi R."/>
            <person name="Tomita M."/>
            <person name="Numata K."/>
            <person name="Arakawa K."/>
        </authorList>
    </citation>
    <scope>NUCLEOTIDE SEQUENCE [LARGE SCALE GENOMIC DNA]</scope>
</reference>
<keyword evidence="2" id="KW-1185">Reference proteome</keyword>
<dbReference type="OrthoDB" id="415822at2759"/>
<dbReference type="AlphaFoldDB" id="A0A4C1U675"/>
<comment type="caution">
    <text evidence="1">The sequence shown here is derived from an EMBL/GenBank/DDBJ whole genome shotgun (WGS) entry which is preliminary data.</text>
</comment>
<sequence>MKRVTHACDASMSRKHNMNQRPAVHWWNDQISVLRKKCHKKRRISQRSYRRPNSAKLITEYKNVRRALNKAIKDSKRRCWEELINEADKDPWGRP</sequence>
<name>A0A4C1U675_EUMVA</name>
<evidence type="ECO:0000313" key="2">
    <source>
        <dbReference type="Proteomes" id="UP000299102"/>
    </source>
</evidence>
<protein>
    <recommendedName>
        <fullName evidence="3">Retrovirus-related Pol polyprotein from type-1 retrotransposable element R1</fullName>
    </recommendedName>
</protein>
<evidence type="ECO:0000313" key="1">
    <source>
        <dbReference type="EMBL" id="GBP21617.1"/>
    </source>
</evidence>
<proteinExistence type="predicted"/>